<accession>A0A9W9EUZ6</accession>
<dbReference type="InterPro" id="IPR044149">
    <property type="entry name" value="Nitrilases_CHs"/>
</dbReference>
<evidence type="ECO:0000256" key="5">
    <source>
        <dbReference type="SAM" id="SignalP"/>
    </source>
</evidence>
<reference evidence="7" key="2">
    <citation type="journal article" date="2023" name="IMA Fungus">
        <title>Comparative genomic study of the Penicillium genus elucidates a diverse pangenome and 15 lateral gene transfer events.</title>
        <authorList>
            <person name="Petersen C."/>
            <person name="Sorensen T."/>
            <person name="Nielsen M.R."/>
            <person name="Sondergaard T.E."/>
            <person name="Sorensen J.L."/>
            <person name="Fitzpatrick D.A."/>
            <person name="Frisvad J.C."/>
            <person name="Nielsen K.L."/>
        </authorList>
    </citation>
    <scope>NUCLEOTIDE SEQUENCE</scope>
    <source>
        <strain evidence="7">IBT 30069</strain>
    </source>
</reference>
<protein>
    <recommendedName>
        <fullName evidence="4">nitrilase</fullName>
        <ecNumber evidence="4">3.5.5.1</ecNumber>
    </recommendedName>
</protein>
<feature type="chain" id="PRO_5040905651" description="nitrilase" evidence="5">
    <location>
        <begin position="23"/>
        <end position="388"/>
    </location>
</feature>
<dbReference type="OrthoDB" id="10250282at2759"/>
<dbReference type="InterPro" id="IPR036526">
    <property type="entry name" value="C-N_Hydrolase_sf"/>
</dbReference>
<evidence type="ECO:0000313" key="8">
    <source>
        <dbReference type="Proteomes" id="UP001149165"/>
    </source>
</evidence>
<evidence type="ECO:0000256" key="1">
    <source>
        <dbReference type="ARBA" id="ARBA00008129"/>
    </source>
</evidence>
<keyword evidence="8" id="KW-1185">Reference proteome</keyword>
<dbReference type="AlphaFoldDB" id="A0A9W9EUZ6"/>
<comment type="caution">
    <text evidence="7">The sequence shown here is derived from an EMBL/GenBank/DDBJ whole genome shotgun (WGS) entry which is preliminary data.</text>
</comment>
<comment type="similarity">
    <text evidence="1">Belongs to the carbon-nitrogen hydrolase superfamily. Nitrilase family.</text>
</comment>
<evidence type="ECO:0000256" key="2">
    <source>
        <dbReference type="ARBA" id="ARBA00022801"/>
    </source>
</evidence>
<sequence length="388" mass="42869">MHLGVTLLAPIALHGFLAHATGTSNDSNLTVALVRAPPPDWPLPVYSYKWDDIMPNLNSSIDKAIDYMHEAKENGANWILFPELWFPGYVTPITLFPSSQRPTLFFQVSIHNSILTSFSFPKGALYNNWTNTHLPSYIANAMVVGGPEWNRLISAIKATKLYAGLTFAQRAGDNLYMAQTLISPLGDQLIFRHKLRPSGDERDIFSDGTMDQLKVITSAYGRVGMLECGEHWYPSMTFPMQAQTENFHLGPFPYMGNPGDSRYLWWEGAEANTGAVGVYSNLAGAYSFVAAVGYSFVSSPLAQVVASISADASFEKHPMLYHTLDTTSFNTSETYDPDSQASWGVLQQIYNGFPGYIPKIEGSLVPEKNVSIDYLLSGALNSSQIDYN</sequence>
<evidence type="ECO:0000259" key="6">
    <source>
        <dbReference type="PROSITE" id="PS50263"/>
    </source>
</evidence>
<comment type="catalytic activity">
    <reaction evidence="3">
        <text>a nitrile + 2 H2O = a carboxylate + NH4(+)</text>
        <dbReference type="Rhea" id="RHEA:21724"/>
        <dbReference type="ChEBI" id="CHEBI:15377"/>
        <dbReference type="ChEBI" id="CHEBI:18379"/>
        <dbReference type="ChEBI" id="CHEBI:28938"/>
        <dbReference type="ChEBI" id="CHEBI:29067"/>
        <dbReference type="EC" id="3.5.5.1"/>
    </reaction>
</comment>
<evidence type="ECO:0000313" key="7">
    <source>
        <dbReference type="EMBL" id="KAJ5088462.1"/>
    </source>
</evidence>
<dbReference type="Gene3D" id="3.60.110.10">
    <property type="entry name" value="Carbon-nitrogen hydrolase"/>
    <property type="match status" value="1"/>
</dbReference>
<proteinExistence type="inferred from homology"/>
<dbReference type="PANTHER" id="PTHR46044:SF14">
    <property type="entry name" value="ARYLACETONITRILASE"/>
    <property type="match status" value="1"/>
</dbReference>
<organism evidence="7 8">
    <name type="scientific">Penicillium angulare</name>
    <dbReference type="NCBI Taxonomy" id="116970"/>
    <lineage>
        <taxon>Eukaryota</taxon>
        <taxon>Fungi</taxon>
        <taxon>Dikarya</taxon>
        <taxon>Ascomycota</taxon>
        <taxon>Pezizomycotina</taxon>
        <taxon>Eurotiomycetes</taxon>
        <taxon>Eurotiomycetidae</taxon>
        <taxon>Eurotiales</taxon>
        <taxon>Aspergillaceae</taxon>
        <taxon>Penicillium</taxon>
    </lineage>
</organism>
<dbReference type="PANTHER" id="PTHR46044">
    <property type="entry name" value="NITRILASE"/>
    <property type="match status" value="1"/>
</dbReference>
<reference evidence="7" key="1">
    <citation type="submission" date="2022-11" db="EMBL/GenBank/DDBJ databases">
        <authorList>
            <person name="Petersen C."/>
        </authorList>
    </citation>
    <scope>NUCLEOTIDE SEQUENCE</scope>
    <source>
        <strain evidence="7">IBT 30069</strain>
    </source>
</reference>
<feature type="signal peptide" evidence="5">
    <location>
        <begin position="1"/>
        <end position="22"/>
    </location>
</feature>
<dbReference type="EMBL" id="JAPQKH010000007">
    <property type="protein sequence ID" value="KAJ5088462.1"/>
    <property type="molecule type" value="Genomic_DNA"/>
</dbReference>
<keyword evidence="5" id="KW-0732">Signal</keyword>
<feature type="domain" description="CN hydrolase" evidence="6">
    <location>
        <begin position="29"/>
        <end position="326"/>
    </location>
</feature>
<dbReference type="GO" id="GO:0000257">
    <property type="term" value="F:nitrilase activity"/>
    <property type="evidence" value="ECO:0007669"/>
    <property type="project" value="UniProtKB-EC"/>
</dbReference>
<dbReference type="EC" id="3.5.5.1" evidence="4"/>
<gene>
    <name evidence="7" type="ORF">N7456_012078</name>
</gene>
<dbReference type="PROSITE" id="PS50263">
    <property type="entry name" value="CN_HYDROLASE"/>
    <property type="match status" value="1"/>
</dbReference>
<keyword evidence="2" id="KW-0378">Hydrolase</keyword>
<dbReference type="SUPFAM" id="SSF56317">
    <property type="entry name" value="Carbon-nitrogen hydrolase"/>
    <property type="match status" value="1"/>
</dbReference>
<evidence type="ECO:0000256" key="3">
    <source>
        <dbReference type="ARBA" id="ARBA00036406"/>
    </source>
</evidence>
<dbReference type="Pfam" id="PF00795">
    <property type="entry name" value="CN_hydrolase"/>
    <property type="match status" value="1"/>
</dbReference>
<evidence type="ECO:0000256" key="4">
    <source>
        <dbReference type="ARBA" id="ARBA00039045"/>
    </source>
</evidence>
<name>A0A9W9EUZ6_9EURO</name>
<dbReference type="InterPro" id="IPR003010">
    <property type="entry name" value="C-N_Hydrolase"/>
</dbReference>
<dbReference type="Proteomes" id="UP001149165">
    <property type="component" value="Unassembled WGS sequence"/>
</dbReference>